<feature type="transmembrane region" description="Helical" evidence="9">
    <location>
        <begin position="269"/>
        <end position="297"/>
    </location>
</feature>
<evidence type="ECO:0000313" key="13">
    <source>
        <dbReference type="Proteomes" id="UP000824111"/>
    </source>
</evidence>
<dbReference type="PANTHER" id="PTHR43394">
    <property type="entry name" value="ATP-DEPENDENT PERMEASE MDL1, MITOCHONDRIAL"/>
    <property type="match status" value="1"/>
</dbReference>
<evidence type="ECO:0000256" key="1">
    <source>
        <dbReference type="ARBA" id="ARBA00004651"/>
    </source>
</evidence>
<keyword evidence="3" id="KW-1003">Cell membrane</keyword>
<evidence type="ECO:0000259" key="11">
    <source>
        <dbReference type="PROSITE" id="PS50929"/>
    </source>
</evidence>
<dbReference type="SMART" id="SM00382">
    <property type="entry name" value="AAA"/>
    <property type="match status" value="1"/>
</dbReference>
<dbReference type="InterPro" id="IPR027417">
    <property type="entry name" value="P-loop_NTPase"/>
</dbReference>
<dbReference type="PROSITE" id="PS50929">
    <property type="entry name" value="ABC_TM1F"/>
    <property type="match status" value="1"/>
</dbReference>
<evidence type="ECO:0000313" key="12">
    <source>
        <dbReference type="EMBL" id="HIU49117.1"/>
    </source>
</evidence>
<dbReference type="InterPro" id="IPR017871">
    <property type="entry name" value="ABC_transporter-like_CS"/>
</dbReference>
<feature type="transmembrane region" description="Helical" evidence="9">
    <location>
        <begin position="160"/>
        <end position="181"/>
    </location>
</feature>
<dbReference type="CDD" id="cd07346">
    <property type="entry name" value="ABC_6TM_exporters"/>
    <property type="match status" value="1"/>
</dbReference>
<dbReference type="Gene3D" id="3.40.50.300">
    <property type="entry name" value="P-loop containing nucleotide triphosphate hydrolases"/>
    <property type="match status" value="1"/>
</dbReference>
<feature type="transmembrane region" description="Helical" evidence="9">
    <location>
        <begin position="44"/>
        <end position="63"/>
    </location>
</feature>
<keyword evidence="4 9" id="KW-0812">Transmembrane</keyword>
<dbReference type="GO" id="GO:0005524">
    <property type="term" value="F:ATP binding"/>
    <property type="evidence" value="ECO:0007669"/>
    <property type="project" value="UniProtKB-KW"/>
</dbReference>
<dbReference type="InterPro" id="IPR003593">
    <property type="entry name" value="AAA+_ATPase"/>
</dbReference>
<name>A0A9D1S791_9FIRM</name>
<feature type="domain" description="ABC transmembrane type-1" evidence="11">
    <location>
        <begin position="63"/>
        <end position="332"/>
    </location>
</feature>
<evidence type="ECO:0000256" key="5">
    <source>
        <dbReference type="ARBA" id="ARBA00022741"/>
    </source>
</evidence>
<dbReference type="SUPFAM" id="SSF52540">
    <property type="entry name" value="P-loop containing nucleoside triphosphate hydrolases"/>
    <property type="match status" value="1"/>
</dbReference>
<dbReference type="GO" id="GO:0015421">
    <property type="term" value="F:ABC-type oligopeptide transporter activity"/>
    <property type="evidence" value="ECO:0007669"/>
    <property type="project" value="TreeGrafter"/>
</dbReference>
<feature type="domain" description="ABC transporter" evidence="10">
    <location>
        <begin position="365"/>
        <end position="600"/>
    </location>
</feature>
<dbReference type="PROSITE" id="PS00211">
    <property type="entry name" value="ABC_TRANSPORTER_1"/>
    <property type="match status" value="1"/>
</dbReference>
<evidence type="ECO:0000256" key="3">
    <source>
        <dbReference type="ARBA" id="ARBA00022475"/>
    </source>
</evidence>
<evidence type="ECO:0000256" key="7">
    <source>
        <dbReference type="ARBA" id="ARBA00022989"/>
    </source>
</evidence>
<dbReference type="Pfam" id="PF00005">
    <property type="entry name" value="ABC_tran"/>
    <property type="match status" value="1"/>
</dbReference>
<proteinExistence type="predicted"/>
<evidence type="ECO:0000256" key="9">
    <source>
        <dbReference type="SAM" id="Phobius"/>
    </source>
</evidence>
<dbReference type="GO" id="GO:0005886">
    <property type="term" value="C:plasma membrane"/>
    <property type="evidence" value="ECO:0007669"/>
    <property type="project" value="UniProtKB-SubCell"/>
</dbReference>
<evidence type="ECO:0000259" key="10">
    <source>
        <dbReference type="PROSITE" id="PS50893"/>
    </source>
</evidence>
<accession>A0A9D1S791</accession>
<dbReference type="PANTHER" id="PTHR43394:SF1">
    <property type="entry name" value="ATP-BINDING CASSETTE SUB-FAMILY B MEMBER 10, MITOCHONDRIAL"/>
    <property type="match status" value="1"/>
</dbReference>
<dbReference type="SUPFAM" id="SSF90123">
    <property type="entry name" value="ABC transporter transmembrane region"/>
    <property type="match status" value="1"/>
</dbReference>
<dbReference type="FunFam" id="3.40.50.300:FF:000221">
    <property type="entry name" value="Multidrug ABC transporter ATP-binding protein"/>
    <property type="match status" value="1"/>
</dbReference>
<feature type="transmembrane region" description="Helical" evidence="9">
    <location>
        <begin position="187"/>
        <end position="207"/>
    </location>
</feature>
<evidence type="ECO:0000256" key="2">
    <source>
        <dbReference type="ARBA" id="ARBA00022448"/>
    </source>
</evidence>
<reference evidence="12" key="1">
    <citation type="submission" date="2020-10" db="EMBL/GenBank/DDBJ databases">
        <authorList>
            <person name="Gilroy R."/>
        </authorList>
    </citation>
    <scope>NUCLEOTIDE SEQUENCE</scope>
    <source>
        <strain evidence="12">ChiSjej4B22-9803</strain>
    </source>
</reference>
<dbReference type="InterPro" id="IPR039421">
    <property type="entry name" value="Type_1_exporter"/>
</dbReference>
<keyword evidence="5" id="KW-0547">Nucleotide-binding</keyword>
<dbReference type="InterPro" id="IPR003439">
    <property type="entry name" value="ABC_transporter-like_ATP-bd"/>
</dbReference>
<keyword evidence="7 9" id="KW-1133">Transmembrane helix</keyword>
<dbReference type="Pfam" id="PF00664">
    <property type="entry name" value="ABC_membrane"/>
    <property type="match status" value="1"/>
</dbReference>
<evidence type="ECO:0000256" key="8">
    <source>
        <dbReference type="ARBA" id="ARBA00023136"/>
    </source>
</evidence>
<evidence type="ECO:0000256" key="6">
    <source>
        <dbReference type="ARBA" id="ARBA00022840"/>
    </source>
</evidence>
<dbReference type="Proteomes" id="UP000824111">
    <property type="component" value="Unassembled WGS sequence"/>
</dbReference>
<dbReference type="Gene3D" id="1.20.1560.10">
    <property type="entry name" value="ABC transporter type 1, transmembrane domain"/>
    <property type="match status" value="1"/>
</dbReference>
<evidence type="ECO:0000256" key="4">
    <source>
        <dbReference type="ARBA" id="ARBA00022692"/>
    </source>
</evidence>
<reference evidence="12" key="2">
    <citation type="journal article" date="2021" name="PeerJ">
        <title>Extensive microbial diversity within the chicken gut microbiome revealed by metagenomics and culture.</title>
        <authorList>
            <person name="Gilroy R."/>
            <person name="Ravi A."/>
            <person name="Getino M."/>
            <person name="Pursley I."/>
            <person name="Horton D.L."/>
            <person name="Alikhan N.F."/>
            <person name="Baker D."/>
            <person name="Gharbi K."/>
            <person name="Hall N."/>
            <person name="Watson M."/>
            <person name="Adriaenssens E.M."/>
            <person name="Foster-Nyarko E."/>
            <person name="Jarju S."/>
            <person name="Secka A."/>
            <person name="Antonio M."/>
            <person name="Oren A."/>
            <person name="Chaudhuri R.R."/>
            <person name="La Ragione R."/>
            <person name="Hildebrand F."/>
            <person name="Pallen M.J."/>
        </authorList>
    </citation>
    <scope>NUCLEOTIDE SEQUENCE</scope>
    <source>
        <strain evidence="12">ChiSjej4B22-9803</strain>
    </source>
</reference>
<keyword evidence="2" id="KW-0813">Transport</keyword>
<feature type="transmembrane region" description="Helical" evidence="9">
    <location>
        <begin position="83"/>
        <end position="108"/>
    </location>
</feature>
<keyword evidence="6 12" id="KW-0067">ATP-binding</keyword>
<sequence length="608" mass="68282">MSKKHQRPPRENAIPDYNSLFADCREHPQNIAGRILKSLLKSNFKGFLISTCLFIVKHCPTWIVPIATANVINLANDPENNTLGALILNGVVLCVLIVQNIFTHTLYVKYSSRILRNIGAGFRNSLIRKLQNLSITYHKELESGKLQSKFIRDTETIENFLNQLMMNLLPCIITLIVTIAITVSKSLVVTGFFVILVPLNILVVSLFRKKLRRSNRIFRSEVENISSKISNMIEMIPVTKAHGLENVEIENLETNIKQLRGSGLTLDKFNAVFGSTAWVVSMASSAICLTFTGILAYLGKMEVGDIVMFQTYFSTITSSVQALLNIYPEFLKGMESIRSVSEIMISDNIEHNDNKIKLRYVHGTVQFEDVSYKYPDSDEYVIKHFSLDVDQGECVAFVGASGSGKSTIMNMIIGFLMPTDGALKIDGKPIEALNLQDYRHFVSVVPQNCILFKGTIRENITYGMRHVSEEQIQRVLDLANIREFVDKLPEGLETQVGEHGGNLSGGQKQRISIARALIRDPKIIILDEATSALDNISEYHVQKAMSSLIKDRTTFIVAHRLSTIRDADKIVVMENGEAVEVGTYTELMEKQGKFFELKTLSELTDKME</sequence>
<comment type="caution">
    <text evidence="12">The sequence shown here is derived from an EMBL/GenBank/DDBJ whole genome shotgun (WGS) entry which is preliminary data.</text>
</comment>
<dbReference type="InterPro" id="IPR011527">
    <property type="entry name" value="ABC1_TM_dom"/>
</dbReference>
<dbReference type="AlphaFoldDB" id="A0A9D1S791"/>
<dbReference type="PROSITE" id="PS50893">
    <property type="entry name" value="ABC_TRANSPORTER_2"/>
    <property type="match status" value="1"/>
</dbReference>
<dbReference type="InterPro" id="IPR036640">
    <property type="entry name" value="ABC1_TM_sf"/>
</dbReference>
<organism evidence="12 13">
    <name type="scientific">Candidatus Avimonoglobus intestinipullorum</name>
    <dbReference type="NCBI Taxonomy" id="2840699"/>
    <lineage>
        <taxon>Bacteria</taxon>
        <taxon>Bacillati</taxon>
        <taxon>Bacillota</taxon>
        <taxon>Clostridia</taxon>
        <taxon>Eubacteriales</taxon>
        <taxon>Candidatus Avimonoglobus</taxon>
    </lineage>
</organism>
<comment type="subcellular location">
    <subcellularLocation>
        <location evidence="1">Cell membrane</location>
        <topology evidence="1">Multi-pass membrane protein</topology>
    </subcellularLocation>
</comment>
<keyword evidence="8 9" id="KW-0472">Membrane</keyword>
<dbReference type="GO" id="GO:0016887">
    <property type="term" value="F:ATP hydrolysis activity"/>
    <property type="evidence" value="ECO:0007669"/>
    <property type="project" value="InterPro"/>
</dbReference>
<protein>
    <submittedName>
        <fullName evidence="12">ABC transporter ATP-binding protein</fullName>
    </submittedName>
</protein>
<dbReference type="EMBL" id="DVND01000181">
    <property type="protein sequence ID" value="HIU49117.1"/>
    <property type="molecule type" value="Genomic_DNA"/>
</dbReference>
<gene>
    <name evidence="12" type="ORF">IAB04_07105</name>
</gene>